<proteinExistence type="predicted"/>
<accession>A0ABM8UAB1</accession>
<evidence type="ECO:0008006" key="3">
    <source>
        <dbReference type="Google" id="ProtNLM"/>
    </source>
</evidence>
<dbReference type="EMBL" id="CAJQYY010000039">
    <property type="protein sequence ID" value="CAG4922568.1"/>
    <property type="molecule type" value="Genomic_DNA"/>
</dbReference>
<keyword evidence="2" id="KW-1185">Reference proteome</keyword>
<sequence>MVMKIETVGIVGAGTMGNGIAQTVAMGGSGRS</sequence>
<reference evidence="1 2" key="1">
    <citation type="submission" date="2021-04" db="EMBL/GenBank/DDBJ databases">
        <authorList>
            <person name="Vanwijnsberghe S."/>
        </authorList>
    </citation>
    <scope>NUCLEOTIDE SEQUENCE [LARGE SCALE GENOMIC DNA]</scope>
    <source>
        <strain evidence="1 2">LMG 32171</strain>
    </source>
</reference>
<name>A0ABM8UAB1_9BURK</name>
<organism evidence="1 2">
    <name type="scientific">Paraburkholderia gardini</name>
    <dbReference type="NCBI Taxonomy" id="2823469"/>
    <lineage>
        <taxon>Bacteria</taxon>
        <taxon>Pseudomonadati</taxon>
        <taxon>Pseudomonadota</taxon>
        <taxon>Betaproteobacteria</taxon>
        <taxon>Burkholderiales</taxon>
        <taxon>Burkholderiaceae</taxon>
        <taxon>Paraburkholderia</taxon>
    </lineage>
</organism>
<evidence type="ECO:0000313" key="2">
    <source>
        <dbReference type="Proteomes" id="UP000789752"/>
    </source>
</evidence>
<gene>
    <name evidence="1" type="ORF">R54767_04905</name>
</gene>
<dbReference type="Proteomes" id="UP000789752">
    <property type="component" value="Unassembled WGS sequence"/>
</dbReference>
<protein>
    <recommendedName>
        <fullName evidence="3">3-hydroxyacyl-CoA dehydrogenase-like protein</fullName>
    </recommendedName>
</protein>
<comment type="caution">
    <text evidence="1">The sequence shown here is derived from an EMBL/GenBank/DDBJ whole genome shotgun (WGS) entry which is preliminary data.</text>
</comment>
<evidence type="ECO:0000313" key="1">
    <source>
        <dbReference type="EMBL" id="CAG4922568.1"/>
    </source>
</evidence>